<keyword evidence="3" id="KW-1185">Reference proteome</keyword>
<gene>
    <name evidence="2" type="ordered locus">BMULJ_03661</name>
</gene>
<organism evidence="2 3">
    <name type="scientific">Burkholderia multivorans (strain ATCC 17616 / 249)</name>
    <dbReference type="NCBI Taxonomy" id="395019"/>
    <lineage>
        <taxon>Bacteria</taxon>
        <taxon>Pseudomonadati</taxon>
        <taxon>Pseudomonadota</taxon>
        <taxon>Betaproteobacteria</taxon>
        <taxon>Burkholderiales</taxon>
        <taxon>Burkholderiaceae</taxon>
        <taxon>Burkholderia</taxon>
        <taxon>Burkholderia cepacia complex</taxon>
    </lineage>
</organism>
<evidence type="ECO:0000313" key="2">
    <source>
        <dbReference type="EMBL" id="BAG45533.1"/>
    </source>
</evidence>
<dbReference type="InterPro" id="IPR019294">
    <property type="entry name" value="Translation_reg_Com"/>
</dbReference>
<reference evidence="2 3" key="1">
    <citation type="submission" date="2007-04" db="EMBL/GenBank/DDBJ databases">
        <title>Complete genome sequence of Burkholderia multivorans ATCC 17616.</title>
        <authorList>
            <person name="Ohtsubo Y."/>
            <person name="Yamashita A."/>
            <person name="Kurokawa K."/>
            <person name="Takami H."/>
            <person name="Yuhara S."/>
            <person name="Nishiyama E."/>
            <person name="Endo R."/>
            <person name="Miyazaki R."/>
            <person name="Ono A."/>
            <person name="Yano K."/>
            <person name="Ito M."/>
            <person name="Sota M."/>
            <person name="Yuji N."/>
            <person name="Hattori M."/>
            <person name="Tsuda M."/>
        </authorList>
    </citation>
    <scope>NUCLEOTIDE SEQUENCE [LARGE SCALE GENOMIC DNA]</scope>
    <source>
        <strain evidence="3">ATCC 17616 / 249</strain>
    </source>
</reference>
<evidence type="ECO:0000256" key="1">
    <source>
        <dbReference type="SAM" id="MobiDB-lite"/>
    </source>
</evidence>
<feature type="region of interest" description="Disordered" evidence="1">
    <location>
        <begin position="37"/>
        <end position="60"/>
    </location>
</feature>
<sequence length="60" mass="6783">MQDIRCASCNRKLGAGEYIRLTIKCPRCRAMNVLRAERPLPAGHRASDTRESPHATPHLR</sequence>
<dbReference type="STRING" id="395019.BMULJ_03661"/>
<dbReference type="HOGENOM" id="CLU_197265_1_1_4"/>
<dbReference type="GeneID" id="89567340"/>
<dbReference type="RefSeq" id="WP_012467825.1">
    <property type="nucleotide sequence ID" value="NC_010086.1"/>
</dbReference>
<evidence type="ECO:0000313" key="3">
    <source>
        <dbReference type="Proteomes" id="UP000008815"/>
    </source>
</evidence>
<proteinExistence type="predicted"/>
<dbReference type="Proteomes" id="UP000008815">
    <property type="component" value="Chromosome 2"/>
</dbReference>
<dbReference type="Pfam" id="PF10122">
    <property type="entry name" value="Zn_ribbon_Com"/>
    <property type="match status" value="1"/>
</dbReference>
<dbReference type="KEGG" id="bmj:BMULJ_03661"/>
<dbReference type="AlphaFoldDB" id="A0A0H3KPN3"/>
<accession>A0A0H3KPN3</accession>
<protein>
    <submittedName>
        <fullName evidence="2">Mu-like prophage protein Com</fullName>
    </submittedName>
</protein>
<dbReference type="EMBL" id="AP009386">
    <property type="protein sequence ID" value="BAG45533.1"/>
    <property type="molecule type" value="Genomic_DNA"/>
</dbReference>
<name>A0A0H3KPN3_BURM1</name>